<dbReference type="InterPro" id="IPR020845">
    <property type="entry name" value="AMP-binding_CS"/>
</dbReference>
<dbReference type="PANTHER" id="PTHR43272">
    <property type="entry name" value="LONG-CHAIN-FATTY-ACID--COA LIGASE"/>
    <property type="match status" value="1"/>
</dbReference>
<reference evidence="4 5" key="1">
    <citation type="submission" date="2023-10" db="EMBL/GenBank/DDBJ databases">
        <title>Psychrosphaera aquimaarina strain SW33 isolated from seawater.</title>
        <authorList>
            <person name="Bayburt H."/>
            <person name="Kim J.M."/>
            <person name="Choi B.J."/>
            <person name="Jeon C.O."/>
        </authorList>
    </citation>
    <scope>NUCLEOTIDE SEQUENCE [LARGE SCALE GENOMIC DNA]</scope>
    <source>
        <strain evidence="4 5">KCTC 52743</strain>
    </source>
</reference>
<keyword evidence="5" id="KW-1185">Reference proteome</keyword>
<keyword evidence="2" id="KW-0067">ATP-binding</keyword>
<evidence type="ECO:0000256" key="2">
    <source>
        <dbReference type="ARBA" id="ARBA00022840"/>
    </source>
</evidence>
<evidence type="ECO:0000313" key="5">
    <source>
        <dbReference type="Proteomes" id="UP001257914"/>
    </source>
</evidence>
<feature type="domain" description="AMP-dependent synthetase/ligase" evidence="3">
    <location>
        <begin position="12"/>
        <end position="388"/>
    </location>
</feature>
<evidence type="ECO:0000259" key="3">
    <source>
        <dbReference type="Pfam" id="PF00501"/>
    </source>
</evidence>
<dbReference type="Pfam" id="PF00501">
    <property type="entry name" value="AMP-binding"/>
    <property type="match status" value="1"/>
</dbReference>
<gene>
    <name evidence="4" type="ORF">RT723_07745</name>
</gene>
<keyword evidence="1" id="KW-0547">Nucleotide-binding</keyword>
<dbReference type="Proteomes" id="UP001257914">
    <property type="component" value="Unassembled WGS sequence"/>
</dbReference>
<dbReference type="EMBL" id="JAWCUA010000007">
    <property type="protein sequence ID" value="MDU0112892.1"/>
    <property type="molecule type" value="Genomic_DNA"/>
</dbReference>
<name>A0ABU3QZN0_9GAMM</name>
<accession>A0ABU3QZN0</accession>
<comment type="caution">
    <text evidence="4">The sequence shown here is derived from an EMBL/GenBank/DDBJ whole genome shotgun (WGS) entry which is preliminary data.</text>
</comment>
<dbReference type="InterPro" id="IPR042099">
    <property type="entry name" value="ANL_N_sf"/>
</dbReference>
<dbReference type="InterPro" id="IPR000873">
    <property type="entry name" value="AMP-dep_synth/lig_dom"/>
</dbReference>
<evidence type="ECO:0000313" key="4">
    <source>
        <dbReference type="EMBL" id="MDU0112892.1"/>
    </source>
</evidence>
<dbReference type="PANTHER" id="PTHR43272:SF33">
    <property type="entry name" value="AMP-BINDING DOMAIN-CONTAINING PROTEIN-RELATED"/>
    <property type="match status" value="1"/>
</dbReference>
<dbReference type="SUPFAM" id="SSF56801">
    <property type="entry name" value="Acetyl-CoA synthetase-like"/>
    <property type="match status" value="1"/>
</dbReference>
<dbReference type="RefSeq" id="WP_315946557.1">
    <property type="nucleotide sequence ID" value="NZ_JAWCUA010000007.1"/>
</dbReference>
<protein>
    <submittedName>
        <fullName evidence="4">AMP-binding protein</fullName>
    </submittedName>
</protein>
<organism evidence="4 5">
    <name type="scientific">Psychrosphaera aquimarina</name>
    <dbReference type="NCBI Taxonomy" id="2044854"/>
    <lineage>
        <taxon>Bacteria</taxon>
        <taxon>Pseudomonadati</taxon>
        <taxon>Pseudomonadota</taxon>
        <taxon>Gammaproteobacteria</taxon>
        <taxon>Alteromonadales</taxon>
        <taxon>Pseudoalteromonadaceae</taxon>
        <taxon>Psychrosphaera</taxon>
    </lineage>
</organism>
<dbReference type="PROSITE" id="PS00455">
    <property type="entry name" value="AMP_BINDING"/>
    <property type="match status" value="1"/>
</dbReference>
<evidence type="ECO:0000256" key="1">
    <source>
        <dbReference type="ARBA" id="ARBA00022741"/>
    </source>
</evidence>
<proteinExistence type="predicted"/>
<sequence length="555" mass="61917">MDKSQFTPLQWLEHWAETTPNKVFLHQPVNRVVQTHTWAEVQDKVENIAASLHQLGFVKGDKIAILAKNCAEWLITDLAIMRAGMISVPIYPSANADTIQYVLEHSESKAVFVGKLDKWQDADVGVKGTVIRLSMGYETMPCQYDWNKLQTLAKDHAPLEKYIPELDDTISIIYTSGSTGNPKGAIISYRAFNWANQEIVNLLKMTDKDRMLSYLPLAHITERCFVEGVAYHANTTLYFTESLEFFVEDLQYAKPTAFFSVPRLWSLFQKNIIDKIGNNKLNILLSIPLVSSLIKRKIQKGLGLQHARLLASGSAPISPSILHWYNKIGLNICEAWGMTENCIYAIGCFPFEEKLIGTIGRVLPGCEVKTTAEDELLFKSGGLFDGYYKNEEATKEAFTEDGFFKTGDLAKIDPDSGAITIIGRVKDNFKTAKGKFVSPVPIEKVFAQDPHIELLCLLGSGMAAPVALVQLSEGAAALPKEQVAASLKENLLAVNNQLESHEKIGAVVVVAEPWTPENDVLTPTLKIKRHVLHKQFAERVEELKGQQVLWESELN</sequence>
<dbReference type="Gene3D" id="3.40.50.12780">
    <property type="entry name" value="N-terminal domain of ligase-like"/>
    <property type="match status" value="1"/>
</dbReference>
<dbReference type="Pfam" id="PF23562">
    <property type="entry name" value="AMP-binding_C_3"/>
    <property type="match status" value="1"/>
</dbReference>